<reference evidence="2 3" key="1">
    <citation type="submission" date="2022-04" db="EMBL/GenBank/DDBJ databases">
        <title>Genome sequence of C. roseum typestrain.</title>
        <authorList>
            <person name="Poehlein A."/>
            <person name="Schoch T."/>
            <person name="Duerre P."/>
            <person name="Daniel R."/>
        </authorList>
    </citation>
    <scope>NUCLEOTIDE SEQUENCE [LARGE SCALE GENOMIC DNA]</scope>
    <source>
        <strain evidence="2 3">DSM 7320</strain>
    </source>
</reference>
<evidence type="ECO:0000256" key="1">
    <source>
        <dbReference type="ARBA" id="ARBA00022795"/>
    </source>
</evidence>
<sequence>MKEELKKVMSDEFNSLERLLDLLLTQQQFLIKKDVFGLDKMVVEIQKVNKEVASSEMSRLKLVGDKTMKDLLREISDESLNKIYLNMRGLLEKIKFQKDSNELLIKQGLVFTTKVLNAINPNGNTAKTYNCYGKTR</sequence>
<dbReference type="STRING" id="84029.CROST_16520"/>
<accession>A0A1S8L8Y6</accession>
<gene>
    <name evidence="2" type="ORF">CROST_020170</name>
</gene>
<evidence type="ECO:0000313" key="2">
    <source>
        <dbReference type="EMBL" id="URZ11300.1"/>
    </source>
</evidence>
<dbReference type="EMBL" id="CP096983">
    <property type="protein sequence ID" value="URZ11300.1"/>
    <property type="molecule type" value="Genomic_DNA"/>
</dbReference>
<dbReference type="Gene3D" id="1.20.58.300">
    <property type="entry name" value="FlgN-like"/>
    <property type="match status" value="1"/>
</dbReference>
<keyword evidence="1" id="KW-1005">Bacterial flagellum biogenesis</keyword>
<dbReference type="SUPFAM" id="SSF140566">
    <property type="entry name" value="FlgN-like"/>
    <property type="match status" value="1"/>
</dbReference>
<dbReference type="Proteomes" id="UP000190951">
    <property type="component" value="Chromosome"/>
</dbReference>
<dbReference type="Pfam" id="PF05130">
    <property type="entry name" value="FlgN"/>
    <property type="match status" value="1"/>
</dbReference>
<keyword evidence="3" id="KW-1185">Reference proteome</keyword>
<dbReference type="RefSeq" id="WP_077834048.1">
    <property type="nucleotide sequence ID" value="NZ_CP096983.1"/>
</dbReference>
<dbReference type="GO" id="GO:0044780">
    <property type="term" value="P:bacterial-type flagellum assembly"/>
    <property type="evidence" value="ECO:0007669"/>
    <property type="project" value="InterPro"/>
</dbReference>
<dbReference type="InterPro" id="IPR036679">
    <property type="entry name" value="FlgN-like_sf"/>
</dbReference>
<organism evidence="2 3">
    <name type="scientific">Clostridium felsineum</name>
    <dbReference type="NCBI Taxonomy" id="36839"/>
    <lineage>
        <taxon>Bacteria</taxon>
        <taxon>Bacillati</taxon>
        <taxon>Bacillota</taxon>
        <taxon>Clostridia</taxon>
        <taxon>Eubacteriales</taxon>
        <taxon>Clostridiaceae</taxon>
        <taxon>Clostridium</taxon>
    </lineage>
</organism>
<dbReference type="InterPro" id="IPR007809">
    <property type="entry name" value="FlgN-like"/>
</dbReference>
<dbReference type="KEGG" id="crw:CROST_020170"/>
<dbReference type="AlphaFoldDB" id="A0A1S8L8Y6"/>
<name>A0A1S8L8Y6_9CLOT</name>
<evidence type="ECO:0000313" key="3">
    <source>
        <dbReference type="Proteomes" id="UP000190951"/>
    </source>
</evidence>
<protein>
    <submittedName>
        <fullName evidence="2">Uncharacterized protein</fullName>
    </submittedName>
</protein>
<proteinExistence type="predicted"/>